<dbReference type="Pfam" id="PF07610">
    <property type="entry name" value="DUF1573"/>
    <property type="match status" value="1"/>
</dbReference>
<sequence>MKKIFAQALLVIVTTAAIYGCNTEAKRADNTESQVTANVQTTSQTEGNAATQIAAADAPAITFDETAWDFGTIQEGDVVKHTYSFTNTGKSPLIIQNATAQCGCTVPQWPREPIAPGQKGEIQVEFNSKGKAGVQSKSVTITANTQPEISQVMLKGVVESGVASMKGPMKQQ</sequence>
<organism evidence="1 2">
    <name type="scientific">Rhodocytophaga aerolata</name>
    <dbReference type="NCBI Taxonomy" id="455078"/>
    <lineage>
        <taxon>Bacteria</taxon>
        <taxon>Pseudomonadati</taxon>
        <taxon>Bacteroidota</taxon>
        <taxon>Cytophagia</taxon>
        <taxon>Cytophagales</taxon>
        <taxon>Rhodocytophagaceae</taxon>
        <taxon>Rhodocytophaga</taxon>
    </lineage>
</organism>
<name>A0ABT8R412_9BACT</name>
<comment type="caution">
    <text evidence="1">The sequence shown here is derived from an EMBL/GenBank/DDBJ whole genome shotgun (WGS) entry which is preliminary data.</text>
</comment>
<accession>A0ABT8R412</accession>
<dbReference type="PROSITE" id="PS51257">
    <property type="entry name" value="PROKAR_LIPOPROTEIN"/>
    <property type="match status" value="1"/>
</dbReference>
<dbReference type="Gene3D" id="2.60.40.10">
    <property type="entry name" value="Immunoglobulins"/>
    <property type="match status" value="1"/>
</dbReference>
<reference evidence="1" key="1">
    <citation type="submission" date="2023-07" db="EMBL/GenBank/DDBJ databases">
        <title>The genome sequence of Rhodocytophaga aerolata KACC 12507.</title>
        <authorList>
            <person name="Zhang X."/>
        </authorList>
    </citation>
    <scope>NUCLEOTIDE SEQUENCE</scope>
    <source>
        <strain evidence="1">KACC 12507</strain>
    </source>
</reference>
<dbReference type="Proteomes" id="UP001168528">
    <property type="component" value="Unassembled WGS sequence"/>
</dbReference>
<dbReference type="EMBL" id="JAUKPO010000005">
    <property type="protein sequence ID" value="MDO1446834.1"/>
    <property type="molecule type" value="Genomic_DNA"/>
</dbReference>
<dbReference type="PANTHER" id="PTHR37833">
    <property type="entry name" value="LIPOPROTEIN-RELATED"/>
    <property type="match status" value="1"/>
</dbReference>
<proteinExistence type="predicted"/>
<keyword evidence="2" id="KW-1185">Reference proteome</keyword>
<dbReference type="InterPro" id="IPR013783">
    <property type="entry name" value="Ig-like_fold"/>
</dbReference>
<dbReference type="RefSeq" id="WP_302037639.1">
    <property type="nucleotide sequence ID" value="NZ_JAUKPO010000005.1"/>
</dbReference>
<protein>
    <submittedName>
        <fullName evidence="1">DUF1573 domain-containing protein</fullName>
    </submittedName>
</protein>
<dbReference type="InterPro" id="IPR011467">
    <property type="entry name" value="DUF1573"/>
</dbReference>
<dbReference type="PANTHER" id="PTHR37833:SF1">
    <property type="entry name" value="SIGNAL PEPTIDE PROTEIN"/>
    <property type="match status" value="1"/>
</dbReference>
<gene>
    <name evidence="1" type="ORF">Q0590_11255</name>
</gene>
<evidence type="ECO:0000313" key="1">
    <source>
        <dbReference type="EMBL" id="MDO1446834.1"/>
    </source>
</evidence>
<evidence type="ECO:0000313" key="2">
    <source>
        <dbReference type="Proteomes" id="UP001168528"/>
    </source>
</evidence>